<evidence type="ECO:0000256" key="1">
    <source>
        <dbReference type="ARBA" id="ARBA00006975"/>
    </source>
</evidence>
<dbReference type="GO" id="GO:0005524">
    <property type="term" value="F:ATP binding"/>
    <property type="evidence" value="ECO:0007669"/>
    <property type="project" value="InterPro"/>
</dbReference>
<dbReference type="SMR" id="A0A0H2QH47"/>
<evidence type="ECO:0000313" key="7">
    <source>
        <dbReference type="EMBL" id="MBH1641182.1"/>
    </source>
</evidence>
<dbReference type="EMBL" id="JADUNO010000079">
    <property type="protein sequence ID" value="MBH1641182.1"/>
    <property type="molecule type" value="Genomic_DNA"/>
</dbReference>
<evidence type="ECO:0000313" key="10">
    <source>
        <dbReference type="EMBL" id="OWQ76499.1"/>
    </source>
</evidence>
<dbReference type="EMBL" id="NJGC01000014">
    <property type="protein sequence ID" value="PAM70707.1"/>
    <property type="molecule type" value="Genomic_DNA"/>
</dbReference>
<reference evidence="10 15" key="4">
    <citation type="submission" date="2017-06" db="EMBL/GenBank/DDBJ databases">
        <authorList>
            <person name="Kim H.J."/>
            <person name="Triplett B.A."/>
        </authorList>
    </citation>
    <scope>NUCLEOTIDE SEQUENCE [LARGE SCALE GENOMIC DNA]</scope>
    <source>
        <strain evidence="10 15">594</strain>
    </source>
</reference>
<dbReference type="Proteomes" id="UP000216433">
    <property type="component" value="Unassembled WGS sequence"/>
</dbReference>
<dbReference type="PRINTS" id="PR00297">
    <property type="entry name" value="CHAPERONIN10"/>
</dbReference>
<dbReference type="Proteomes" id="UP000634179">
    <property type="component" value="Unassembled WGS sequence"/>
</dbReference>
<dbReference type="NCBIfam" id="NF001533">
    <property type="entry name" value="PRK00364.2-4"/>
    <property type="match status" value="1"/>
</dbReference>
<dbReference type="NCBIfam" id="NF001531">
    <property type="entry name" value="PRK00364.2-2"/>
    <property type="match status" value="1"/>
</dbReference>
<dbReference type="PANTHER" id="PTHR10772:SF58">
    <property type="entry name" value="CO-CHAPERONIN GROES"/>
    <property type="match status" value="1"/>
</dbReference>
<protein>
    <recommendedName>
        <fullName evidence="3">Co-chaperonin GroES</fullName>
    </recommendedName>
    <alternativeName>
        <fullName evidence="3">10 kDa chaperonin</fullName>
    </alternativeName>
    <alternativeName>
        <fullName evidence="3">Chaperonin-10</fullName>
        <shortName evidence="3">Cpn10</shortName>
    </alternativeName>
</protein>
<dbReference type="InterPro" id="IPR011032">
    <property type="entry name" value="GroES-like_sf"/>
</dbReference>
<dbReference type="EMBL" id="JADUOV010000007">
    <property type="protein sequence ID" value="MBH1790441.1"/>
    <property type="molecule type" value="Genomic_DNA"/>
</dbReference>
<dbReference type="GO" id="GO:0051082">
    <property type="term" value="F:unfolded protein binding"/>
    <property type="evidence" value="ECO:0007669"/>
    <property type="project" value="TreeGrafter"/>
</dbReference>
<evidence type="ECO:0000313" key="8">
    <source>
        <dbReference type="EMBL" id="MBH1790441.1"/>
    </source>
</evidence>
<keyword evidence="3" id="KW-0963">Cytoplasm</keyword>
<reference evidence="11 16" key="3">
    <citation type="submission" date="2017-06" db="EMBL/GenBank/DDBJ databases">
        <title>Genome sequencing and assembly of Stenotrophomonas maltophilia DF07.</title>
        <authorList>
            <person name="Iyer R."/>
        </authorList>
    </citation>
    <scope>NUCLEOTIDE SEQUENCE [LARGE SCALE GENOMIC DNA]</scope>
    <source>
        <strain evidence="11 16">DF07</strain>
    </source>
</reference>
<dbReference type="AlphaFoldDB" id="A0A0H2QH47"/>
<dbReference type="EMBL" id="LYVJ01000005">
    <property type="protein sequence ID" value="OBU68029.1"/>
    <property type="molecule type" value="Genomic_DNA"/>
</dbReference>
<dbReference type="Proteomes" id="UP000515598">
    <property type="component" value="Chromosome"/>
</dbReference>
<dbReference type="SMART" id="SM00883">
    <property type="entry name" value="Cpn10"/>
    <property type="match status" value="1"/>
</dbReference>
<evidence type="ECO:0000313" key="5">
    <source>
        <dbReference type="EMBL" id="EKZ1927270.1"/>
    </source>
</evidence>
<reference evidence="6 13" key="1">
    <citation type="journal article" date="2015" name="Antimicrob. Agents Chemother.">
        <title>Whole-Genome Sequencing Identifies Emergence of a Quinolone Resistance Mutation in a Case of Stenotrophomonas maltophilia Bacteremia.</title>
        <authorList>
            <person name="Pak T.R."/>
            <person name="Altman D.R."/>
            <person name="Attie O."/>
            <person name="Sebra R."/>
            <person name="Hamula C.L."/>
            <person name="Lewis M."/>
            <person name="Deikus G."/>
            <person name="Newman L.C."/>
            <person name="Fang G."/>
            <person name="Hand J."/>
            <person name="Papel G."/>
            <person name="Wallach F."/>
            <person name="Schadt E.E."/>
            <person name="Huprikar S."/>
            <person name="van Bakel H."/>
            <person name="Kasarskis A."/>
            <person name="Bashir A."/>
        </authorList>
    </citation>
    <scope>NUCLEOTIDE SEQUENCE [LARGE SCALE GENOMIC DNA]</scope>
    <source>
        <strain evidence="6 13">ISMMS6</strain>
    </source>
</reference>
<dbReference type="InterPro" id="IPR020818">
    <property type="entry name" value="Chaperonin_GroES"/>
</dbReference>
<dbReference type="FunFam" id="2.30.33.40:FF:000001">
    <property type="entry name" value="10 kDa chaperonin"/>
    <property type="match status" value="1"/>
</dbReference>
<dbReference type="RefSeq" id="WP_005411227.1">
    <property type="nucleotide sequence ID" value="NZ_AP021908.1"/>
</dbReference>
<name>A0A0H2QH47_STEMA</name>
<reference evidence="9 14" key="2">
    <citation type="submission" date="2016-05" db="EMBL/GenBank/DDBJ databases">
        <title>Draft Genome Sequences of Stenotrophomonas maltophilia Strains Sm32COP, Sm41DVV, Sm46PAILV, SmF3, SmF22, SmSOFb1 and SmCVFa1, Isolated from Different Manures, in France.</title>
        <authorList>
            <person name="Nazaret S."/>
            <person name="Bodilis J."/>
        </authorList>
    </citation>
    <scope>NUCLEOTIDE SEQUENCE [LARGE SCALE GENOMIC DNA]</scope>
    <source>
        <strain evidence="9 14">Sm46PAILV</strain>
    </source>
</reference>
<dbReference type="EMBL" id="NIVX01000046">
    <property type="protein sequence ID" value="OWQ76499.1"/>
    <property type="molecule type" value="Genomic_DNA"/>
</dbReference>
<sequence>MSIKPLHDRVVVKPIEADEISAGGIVIPDSAKEKSTKGEVVAVGPGKPLDNGNVRAPSLKVGDKVIYGQYAGSSYKSEGVEYKVLREDDVLAVIG</sequence>
<proteinExistence type="inferred from homology"/>
<dbReference type="Proteomes" id="UP000197090">
    <property type="component" value="Unassembled WGS sequence"/>
</dbReference>
<dbReference type="EMBL" id="CP060025">
    <property type="protein sequence ID" value="QNG76789.1"/>
    <property type="molecule type" value="Genomic_DNA"/>
</dbReference>
<dbReference type="NCBIfam" id="NF001527">
    <property type="entry name" value="PRK00364.1-2"/>
    <property type="match status" value="1"/>
</dbReference>
<dbReference type="Proteomes" id="UP000037632">
    <property type="component" value="Unassembled WGS sequence"/>
</dbReference>
<dbReference type="STRING" id="1210005.GCA_000295735_00924"/>
<dbReference type="Proteomes" id="UP001225498">
    <property type="component" value="Unassembled WGS sequence"/>
</dbReference>
<evidence type="ECO:0000256" key="2">
    <source>
        <dbReference type="ARBA" id="ARBA00023186"/>
    </source>
</evidence>
<dbReference type="CDD" id="cd00320">
    <property type="entry name" value="cpn10"/>
    <property type="match status" value="1"/>
</dbReference>
<reference evidence="12 17" key="5">
    <citation type="submission" date="2020-08" db="EMBL/GenBank/DDBJ databases">
        <title>Phenotypic and transcriptomic analysis of seven clinical Stenotrophomonas maltophilia isolates identify a small set of shared and commonly regulated genes involved in biofilm lifestyle.</title>
        <authorList>
            <person name="Alio I."/>
            <person name="Gudzuhn M."/>
            <person name="Streit W."/>
        </authorList>
    </citation>
    <scope>NUCLEOTIDE SEQUENCE [LARGE SCALE GENOMIC DNA]</scope>
    <source>
        <strain evidence="12 17">UHH_SKK55</strain>
    </source>
</reference>
<evidence type="ECO:0000256" key="3">
    <source>
        <dbReference type="HAMAP-Rule" id="MF_00580"/>
    </source>
</evidence>
<evidence type="ECO:0000256" key="4">
    <source>
        <dbReference type="RuleBase" id="RU000535"/>
    </source>
</evidence>
<dbReference type="GO" id="GO:0005737">
    <property type="term" value="C:cytoplasm"/>
    <property type="evidence" value="ECO:0007669"/>
    <property type="project" value="UniProtKB-SubCell"/>
</dbReference>
<evidence type="ECO:0000313" key="9">
    <source>
        <dbReference type="EMBL" id="OBU68029.1"/>
    </source>
</evidence>
<reference evidence="5" key="7">
    <citation type="submission" date="2023-08" db="EMBL/GenBank/DDBJ databases">
        <authorList>
            <consortium name="Clinical and Environmental Microbiology Branch: Whole genome sequencing antimicrobial resistance pathogens in the healthcare setting"/>
        </authorList>
    </citation>
    <scope>NUCLEOTIDE SEQUENCE</scope>
    <source>
        <strain evidence="5">2023CJ-00293</strain>
    </source>
</reference>
<evidence type="ECO:0000313" key="13">
    <source>
        <dbReference type="Proteomes" id="UP000037632"/>
    </source>
</evidence>
<dbReference type="InterPro" id="IPR018369">
    <property type="entry name" value="Chaprnonin_Cpn10_CS"/>
</dbReference>
<dbReference type="SUPFAM" id="SSF50129">
    <property type="entry name" value="GroES-like"/>
    <property type="match status" value="1"/>
</dbReference>
<dbReference type="Pfam" id="PF00166">
    <property type="entry name" value="Cpn10"/>
    <property type="match status" value="1"/>
</dbReference>
<dbReference type="InterPro" id="IPR037124">
    <property type="entry name" value="Chaperonin_GroES_sf"/>
</dbReference>
<dbReference type="GO" id="GO:0044183">
    <property type="term" value="F:protein folding chaperone"/>
    <property type="evidence" value="ECO:0007669"/>
    <property type="project" value="InterPro"/>
</dbReference>
<dbReference type="PATRIC" id="fig|40324.127.peg.3686"/>
<dbReference type="eggNOG" id="COG0234">
    <property type="taxonomic scope" value="Bacteria"/>
</dbReference>
<accession>A0A0H2QH47</accession>
<dbReference type="PANTHER" id="PTHR10772">
    <property type="entry name" value="10 KDA HEAT SHOCK PROTEIN"/>
    <property type="match status" value="1"/>
</dbReference>
<organism evidence="11 16">
    <name type="scientific">Stenotrophomonas maltophilia</name>
    <name type="common">Pseudomonas maltophilia</name>
    <name type="synonym">Xanthomonas maltophilia</name>
    <dbReference type="NCBI Taxonomy" id="40324"/>
    <lineage>
        <taxon>Bacteria</taxon>
        <taxon>Pseudomonadati</taxon>
        <taxon>Pseudomonadota</taxon>
        <taxon>Gammaproteobacteria</taxon>
        <taxon>Lysobacterales</taxon>
        <taxon>Lysobacteraceae</taxon>
        <taxon>Stenotrophomonas</taxon>
        <taxon>Stenotrophomonas maltophilia group</taxon>
    </lineage>
</organism>
<evidence type="ECO:0000313" key="14">
    <source>
        <dbReference type="Proteomes" id="UP000092256"/>
    </source>
</evidence>
<reference evidence="7" key="6">
    <citation type="submission" date="2020-11" db="EMBL/GenBank/DDBJ databases">
        <title>Enhanced detection system for hospital associated transmission using whole genome sequencing surveillance.</title>
        <authorList>
            <person name="Harrison L.H."/>
            <person name="Van Tyne D."/>
            <person name="Marsh J.W."/>
            <person name="Griffith M.P."/>
            <person name="Snyder D.J."/>
            <person name="Cooper V.S."/>
            <person name="Mustapha M."/>
        </authorList>
    </citation>
    <scope>NUCLEOTIDE SEQUENCE</scope>
    <source>
        <strain evidence="8">STEN00053</strain>
        <strain evidence="7">STEN00092</strain>
    </source>
</reference>
<dbReference type="OrthoDB" id="9806791at2"/>
<evidence type="ECO:0000313" key="11">
    <source>
        <dbReference type="EMBL" id="PAM70707.1"/>
    </source>
</evidence>
<comment type="function">
    <text evidence="3 4">Together with the chaperonin GroEL, plays an essential role in assisting protein folding. The GroEL-GroES system forms a nano-cage that allows encapsulation of the non-native substrate proteins and provides a physical environment optimized to promote and accelerate protein folding. GroES binds to the apical surface of the GroEL ring, thereby capping the opening of the GroEL channel.</text>
</comment>
<dbReference type="GO" id="GO:0051087">
    <property type="term" value="F:protein-folding chaperone binding"/>
    <property type="evidence" value="ECO:0007669"/>
    <property type="project" value="TreeGrafter"/>
</dbReference>
<dbReference type="Proteomes" id="UP000616785">
    <property type="component" value="Unassembled WGS sequence"/>
</dbReference>
<evidence type="ECO:0000313" key="6">
    <source>
        <dbReference type="EMBL" id="KOO82914.1"/>
    </source>
</evidence>
<dbReference type="HAMAP" id="MF_00580">
    <property type="entry name" value="CH10"/>
    <property type="match status" value="1"/>
</dbReference>
<evidence type="ECO:0000313" key="17">
    <source>
        <dbReference type="Proteomes" id="UP000515598"/>
    </source>
</evidence>
<comment type="subcellular location">
    <subcellularLocation>
        <location evidence="3">Cytoplasm</location>
    </subcellularLocation>
</comment>
<keyword evidence="2 3" id="KW-0143">Chaperone</keyword>
<evidence type="ECO:0000313" key="12">
    <source>
        <dbReference type="EMBL" id="QNG76789.1"/>
    </source>
</evidence>
<dbReference type="EMBL" id="ABLTIR010000045">
    <property type="protein sequence ID" value="EKZ1927270.1"/>
    <property type="molecule type" value="Genomic_DNA"/>
</dbReference>
<evidence type="ECO:0000313" key="16">
    <source>
        <dbReference type="Proteomes" id="UP000216433"/>
    </source>
</evidence>
<dbReference type="PROSITE" id="PS00681">
    <property type="entry name" value="CHAPERONINS_CPN10"/>
    <property type="match status" value="1"/>
</dbReference>
<dbReference type="Proteomes" id="UP000092256">
    <property type="component" value="Unassembled WGS sequence"/>
</dbReference>
<comment type="subunit">
    <text evidence="3">Heptamer of 7 subunits arranged in a ring. Interacts with the chaperonin GroEL.</text>
</comment>
<gene>
    <name evidence="3" type="primary">groES</name>
    <name evidence="3" type="synonym">groS</name>
    <name evidence="9" type="ORF">A9K58_08685</name>
    <name evidence="10" type="ORF">CEE63_06395</name>
    <name evidence="11" type="ORF">CEK00_13175</name>
    <name evidence="12" type="ORF">GPNADHDJ_00971</name>
    <name evidence="7" type="ORF">I5U57_17195</name>
    <name evidence="8" type="ORF">I5V89_11215</name>
    <name evidence="5" type="ORF">REH87_002288</name>
    <name evidence="6" type="ORF">VL23_06605</name>
</gene>
<dbReference type="EMBL" id="JZIW01000001">
    <property type="protein sequence ID" value="KOO82914.1"/>
    <property type="molecule type" value="Genomic_DNA"/>
</dbReference>
<evidence type="ECO:0000313" key="15">
    <source>
        <dbReference type="Proteomes" id="UP000197090"/>
    </source>
</evidence>
<dbReference type="GeneID" id="93741077"/>
<comment type="similarity">
    <text evidence="1 3 4">Belongs to the GroES chaperonin family.</text>
</comment>
<dbReference type="GO" id="GO:0046872">
    <property type="term" value="F:metal ion binding"/>
    <property type="evidence" value="ECO:0007669"/>
    <property type="project" value="TreeGrafter"/>
</dbReference>
<dbReference type="Gene3D" id="2.30.33.40">
    <property type="entry name" value="GroES chaperonin"/>
    <property type="match status" value="1"/>
</dbReference>